<comment type="subcellular location">
    <subcellularLocation>
        <location evidence="2">Cell membrane</location>
        <topology evidence="2">Multi-pass membrane protein</topology>
    </subcellularLocation>
</comment>
<evidence type="ECO:0000256" key="12">
    <source>
        <dbReference type="ARBA" id="ARBA00023012"/>
    </source>
</evidence>
<dbReference type="EMBL" id="CAFBQL010000005">
    <property type="protein sequence ID" value="CAB5059249.1"/>
    <property type="molecule type" value="Genomic_DNA"/>
</dbReference>
<keyword evidence="6" id="KW-0808">Transferase</keyword>
<dbReference type="SUPFAM" id="SSF158472">
    <property type="entry name" value="HAMP domain-like"/>
    <property type="match status" value="1"/>
</dbReference>
<dbReference type="InterPro" id="IPR036097">
    <property type="entry name" value="HisK_dim/P_sf"/>
</dbReference>
<evidence type="ECO:0000259" key="17">
    <source>
        <dbReference type="PROSITE" id="PS50885"/>
    </source>
</evidence>
<dbReference type="PANTHER" id="PTHR45436:SF5">
    <property type="entry name" value="SENSOR HISTIDINE KINASE TRCS"/>
    <property type="match status" value="1"/>
</dbReference>
<evidence type="ECO:0000256" key="9">
    <source>
        <dbReference type="ARBA" id="ARBA00022777"/>
    </source>
</evidence>
<dbReference type="CDD" id="cd00082">
    <property type="entry name" value="HisKA"/>
    <property type="match status" value="1"/>
</dbReference>
<dbReference type="SMART" id="SM00388">
    <property type="entry name" value="HisKA"/>
    <property type="match status" value="1"/>
</dbReference>
<dbReference type="Gene3D" id="6.10.340.10">
    <property type="match status" value="1"/>
</dbReference>
<dbReference type="NCBIfam" id="NF040691">
    <property type="entry name" value="MtrAB_MtrB"/>
    <property type="match status" value="1"/>
</dbReference>
<keyword evidence="13 15" id="KW-0472">Membrane</keyword>
<feature type="domain" description="Histidine kinase" evidence="16">
    <location>
        <begin position="285"/>
        <end position="502"/>
    </location>
</feature>
<evidence type="ECO:0000256" key="8">
    <source>
        <dbReference type="ARBA" id="ARBA00022741"/>
    </source>
</evidence>
<dbReference type="PRINTS" id="PR00344">
    <property type="entry name" value="BCTRLSENSOR"/>
</dbReference>
<dbReference type="InterPro" id="IPR003594">
    <property type="entry name" value="HATPase_dom"/>
</dbReference>
<evidence type="ECO:0000313" key="18">
    <source>
        <dbReference type="EMBL" id="CAB4660240.1"/>
    </source>
</evidence>
<keyword evidence="4" id="KW-1003">Cell membrane</keyword>
<reference evidence="18" key="1">
    <citation type="submission" date="2020-05" db="EMBL/GenBank/DDBJ databases">
        <authorList>
            <person name="Chiriac C."/>
            <person name="Salcher M."/>
            <person name="Ghai R."/>
            <person name="Kavagutti S V."/>
        </authorList>
    </citation>
    <scope>NUCLEOTIDE SEQUENCE</scope>
</reference>
<keyword evidence="7 15" id="KW-0812">Transmembrane</keyword>
<dbReference type="CDD" id="cd06225">
    <property type="entry name" value="HAMP"/>
    <property type="match status" value="1"/>
</dbReference>
<dbReference type="InterPro" id="IPR047669">
    <property type="entry name" value="MtrAB_MtrB"/>
</dbReference>
<dbReference type="FunFam" id="1.10.287.130:FF:000010">
    <property type="entry name" value="Two-component sensor histidine kinase"/>
    <property type="match status" value="1"/>
</dbReference>
<feature type="transmembrane region" description="Helical" evidence="15">
    <location>
        <begin position="197"/>
        <end position="217"/>
    </location>
</feature>
<dbReference type="SMART" id="SM00304">
    <property type="entry name" value="HAMP"/>
    <property type="match status" value="1"/>
</dbReference>
<evidence type="ECO:0000256" key="2">
    <source>
        <dbReference type="ARBA" id="ARBA00004651"/>
    </source>
</evidence>
<dbReference type="InterPro" id="IPR050428">
    <property type="entry name" value="TCS_sensor_his_kinase"/>
</dbReference>
<dbReference type="Pfam" id="PF00672">
    <property type="entry name" value="HAMP"/>
    <property type="match status" value="1"/>
</dbReference>
<dbReference type="Pfam" id="PF02518">
    <property type="entry name" value="HATPase_c"/>
    <property type="match status" value="1"/>
</dbReference>
<keyword evidence="9" id="KW-0418">Kinase</keyword>
<evidence type="ECO:0000256" key="13">
    <source>
        <dbReference type="ARBA" id="ARBA00023136"/>
    </source>
</evidence>
<evidence type="ECO:0000313" key="21">
    <source>
        <dbReference type="EMBL" id="CAB4924123.1"/>
    </source>
</evidence>
<dbReference type="GO" id="GO:0000155">
    <property type="term" value="F:phosphorelay sensor kinase activity"/>
    <property type="evidence" value="ECO:0007669"/>
    <property type="project" value="InterPro"/>
</dbReference>
<protein>
    <recommendedName>
        <fullName evidence="14">Sensor histidine kinase MtrB</fullName>
        <ecNumber evidence="3">2.7.13.3</ecNumber>
    </recommendedName>
</protein>
<keyword evidence="8" id="KW-0547">Nucleotide-binding</keyword>
<dbReference type="EMBL" id="CAEZWT010000008">
    <property type="protein sequence ID" value="CAB4660240.1"/>
    <property type="molecule type" value="Genomic_DNA"/>
</dbReference>
<dbReference type="EMBL" id="CAFBMV010000005">
    <property type="protein sequence ID" value="CAB4924123.1"/>
    <property type="molecule type" value="Genomic_DNA"/>
</dbReference>
<sequence length="523" mass="57846">MSRFLRFASFRNSLAVRVISSTVLLSILILWPTGSALYNQLSRGISNVTLDSSVVETRYAVLNAQYRLLLAQRADVDVIHQIIEEVFINSSTVLGTSVNGREVILLLTNAESSAAASFEKTSNGILKTSIPSELRTRVQGSGAVEWARSWIQYPGGDLTPAVVAGAKLDIPGIGKFEMYMLYSLDNQNETLKIVREALLVTGLVLLLLLGLITWLVVRQVVHPVKTAAKIAEQFAAGDYNQRMYVESKDEISRLGISFNEMAESLQAQMGKFERLSQVQQRFVSDVSHELRTPLTTLRMAAEVIHDVKEDLDPNIERSSELLIAQLDRFERLLEDLLEVSRFDADVAVLESIQFDLASLLRESIKDLAPVAKKQEVEVILLGADKPVLITGDARRIERILRNLINNAIAHADSKPVKVSLLYSLEDVAIGVRDYGLGLDEASAPRVFDRFWRADPSRARTRGGTGLGLSIALEDARLHNGELQVWGRPAQGSHFILTLPRVAGDLISDYLIPVEPKDSPPTSL</sequence>
<evidence type="ECO:0000259" key="16">
    <source>
        <dbReference type="PROSITE" id="PS50109"/>
    </source>
</evidence>
<dbReference type="InterPro" id="IPR036890">
    <property type="entry name" value="HATPase_C_sf"/>
</dbReference>
<dbReference type="EC" id="2.7.13.3" evidence="3"/>
<dbReference type="PANTHER" id="PTHR45436">
    <property type="entry name" value="SENSOR HISTIDINE KINASE YKOH"/>
    <property type="match status" value="1"/>
</dbReference>
<dbReference type="InterPro" id="IPR005467">
    <property type="entry name" value="His_kinase_dom"/>
</dbReference>
<dbReference type="GO" id="GO:0005886">
    <property type="term" value="C:plasma membrane"/>
    <property type="evidence" value="ECO:0007669"/>
    <property type="project" value="UniProtKB-SubCell"/>
</dbReference>
<dbReference type="FunFam" id="3.30.565.10:FF:000013">
    <property type="entry name" value="Two-component sensor histidine kinase"/>
    <property type="match status" value="1"/>
</dbReference>
<dbReference type="Gene3D" id="1.10.287.130">
    <property type="match status" value="1"/>
</dbReference>
<keyword evidence="12" id="KW-0902">Two-component regulatory system</keyword>
<evidence type="ECO:0000256" key="10">
    <source>
        <dbReference type="ARBA" id="ARBA00022840"/>
    </source>
</evidence>
<keyword evidence="11 15" id="KW-1133">Transmembrane helix</keyword>
<evidence type="ECO:0000256" key="7">
    <source>
        <dbReference type="ARBA" id="ARBA00022692"/>
    </source>
</evidence>
<organism evidence="18">
    <name type="scientific">freshwater metagenome</name>
    <dbReference type="NCBI Taxonomy" id="449393"/>
    <lineage>
        <taxon>unclassified sequences</taxon>
        <taxon>metagenomes</taxon>
        <taxon>ecological metagenomes</taxon>
    </lineage>
</organism>
<dbReference type="CDD" id="cd00075">
    <property type="entry name" value="HATPase"/>
    <property type="match status" value="1"/>
</dbReference>
<accession>A0A6J6LED8</accession>
<dbReference type="InterPro" id="IPR003661">
    <property type="entry name" value="HisK_dim/P_dom"/>
</dbReference>
<dbReference type="InterPro" id="IPR004358">
    <property type="entry name" value="Sig_transdc_His_kin-like_C"/>
</dbReference>
<dbReference type="PROSITE" id="PS50885">
    <property type="entry name" value="HAMP"/>
    <property type="match status" value="1"/>
</dbReference>
<feature type="domain" description="HAMP" evidence="17">
    <location>
        <begin position="218"/>
        <end position="270"/>
    </location>
</feature>
<name>A0A6J6LED8_9ZZZZ</name>
<evidence type="ECO:0000313" key="19">
    <source>
        <dbReference type="EMBL" id="CAB4756904.1"/>
    </source>
</evidence>
<dbReference type="InterPro" id="IPR003660">
    <property type="entry name" value="HAMP_dom"/>
</dbReference>
<evidence type="ECO:0000256" key="11">
    <source>
        <dbReference type="ARBA" id="ARBA00022989"/>
    </source>
</evidence>
<keyword evidence="10" id="KW-0067">ATP-binding</keyword>
<dbReference type="Pfam" id="PF00512">
    <property type="entry name" value="HisKA"/>
    <property type="match status" value="1"/>
</dbReference>
<dbReference type="Gene3D" id="3.30.565.10">
    <property type="entry name" value="Histidine kinase-like ATPase, C-terminal domain"/>
    <property type="match status" value="1"/>
</dbReference>
<gene>
    <name evidence="18" type="ORF">UFOPK2289_00451</name>
    <name evidence="19" type="ORF">UFOPK2822_01194</name>
    <name evidence="20" type="ORF">UFOPK3346_00815</name>
    <name evidence="21" type="ORF">UFOPK3670_00855</name>
    <name evidence="22" type="ORF">UFOPK4308_00902</name>
</gene>
<keyword evidence="5" id="KW-0597">Phosphoprotein</keyword>
<comment type="catalytic activity">
    <reaction evidence="1">
        <text>ATP + protein L-histidine = ADP + protein N-phospho-L-histidine.</text>
        <dbReference type="EC" id="2.7.13.3"/>
    </reaction>
</comment>
<evidence type="ECO:0000256" key="14">
    <source>
        <dbReference type="ARBA" id="ARBA00035305"/>
    </source>
</evidence>
<dbReference type="SUPFAM" id="SSF55874">
    <property type="entry name" value="ATPase domain of HSP90 chaperone/DNA topoisomerase II/histidine kinase"/>
    <property type="match status" value="1"/>
</dbReference>
<dbReference type="EMBL" id="CAEZZC010000018">
    <property type="protein sequence ID" value="CAB4756904.1"/>
    <property type="molecule type" value="Genomic_DNA"/>
</dbReference>
<evidence type="ECO:0000256" key="3">
    <source>
        <dbReference type="ARBA" id="ARBA00012438"/>
    </source>
</evidence>
<dbReference type="EMBL" id="CAFBLE010000005">
    <property type="protein sequence ID" value="CAB4867235.1"/>
    <property type="molecule type" value="Genomic_DNA"/>
</dbReference>
<dbReference type="GO" id="GO:0005524">
    <property type="term" value="F:ATP binding"/>
    <property type="evidence" value="ECO:0007669"/>
    <property type="project" value="UniProtKB-KW"/>
</dbReference>
<evidence type="ECO:0000313" key="20">
    <source>
        <dbReference type="EMBL" id="CAB4867235.1"/>
    </source>
</evidence>
<evidence type="ECO:0000256" key="6">
    <source>
        <dbReference type="ARBA" id="ARBA00022679"/>
    </source>
</evidence>
<evidence type="ECO:0000256" key="1">
    <source>
        <dbReference type="ARBA" id="ARBA00000085"/>
    </source>
</evidence>
<evidence type="ECO:0000256" key="5">
    <source>
        <dbReference type="ARBA" id="ARBA00022553"/>
    </source>
</evidence>
<dbReference type="PROSITE" id="PS50109">
    <property type="entry name" value="HIS_KIN"/>
    <property type="match status" value="1"/>
</dbReference>
<proteinExistence type="predicted"/>
<evidence type="ECO:0000256" key="4">
    <source>
        <dbReference type="ARBA" id="ARBA00022475"/>
    </source>
</evidence>
<dbReference type="AlphaFoldDB" id="A0A6J6LED8"/>
<dbReference type="SUPFAM" id="SSF47384">
    <property type="entry name" value="Homodimeric domain of signal transducing histidine kinase"/>
    <property type="match status" value="1"/>
</dbReference>
<dbReference type="SMART" id="SM00387">
    <property type="entry name" value="HATPase_c"/>
    <property type="match status" value="1"/>
</dbReference>
<evidence type="ECO:0000313" key="22">
    <source>
        <dbReference type="EMBL" id="CAB5059249.1"/>
    </source>
</evidence>
<evidence type="ECO:0000256" key="15">
    <source>
        <dbReference type="SAM" id="Phobius"/>
    </source>
</evidence>